<keyword evidence="1" id="KW-0812">Transmembrane</keyword>
<organism evidence="2 3">
    <name type="scientific">Vibrio barjaei</name>
    <dbReference type="NCBI Taxonomy" id="1676683"/>
    <lineage>
        <taxon>Bacteria</taxon>
        <taxon>Pseudomonadati</taxon>
        <taxon>Pseudomonadota</taxon>
        <taxon>Gammaproteobacteria</taxon>
        <taxon>Vibrionales</taxon>
        <taxon>Vibrionaceae</taxon>
        <taxon>Vibrio</taxon>
    </lineage>
</organism>
<feature type="transmembrane region" description="Helical" evidence="1">
    <location>
        <begin position="288"/>
        <end position="307"/>
    </location>
</feature>
<dbReference type="Proteomes" id="UP001607125">
    <property type="component" value="Unassembled WGS sequence"/>
</dbReference>
<accession>A0ABW7IDI5</accession>
<feature type="transmembrane region" description="Helical" evidence="1">
    <location>
        <begin position="257"/>
        <end position="276"/>
    </location>
</feature>
<dbReference type="EMBL" id="JBIHSF010000005">
    <property type="protein sequence ID" value="MFH0259643.1"/>
    <property type="molecule type" value="Genomic_DNA"/>
</dbReference>
<keyword evidence="2" id="KW-0436">Ligase</keyword>
<dbReference type="InterPro" id="IPR051533">
    <property type="entry name" value="WaaL-like"/>
</dbReference>
<dbReference type="PANTHER" id="PTHR37422:SF17">
    <property type="entry name" value="O-ANTIGEN LIGASE"/>
    <property type="match status" value="1"/>
</dbReference>
<feature type="transmembrane region" description="Helical" evidence="1">
    <location>
        <begin position="100"/>
        <end position="116"/>
    </location>
</feature>
<keyword evidence="1" id="KW-0472">Membrane</keyword>
<protein>
    <submittedName>
        <fullName evidence="2">O-antigen ligase family protein</fullName>
    </submittedName>
</protein>
<name>A0ABW7IDI5_9VIBR</name>
<feature type="transmembrane region" description="Helical" evidence="1">
    <location>
        <begin position="313"/>
        <end position="333"/>
    </location>
</feature>
<comment type="caution">
    <text evidence="2">The sequence shown here is derived from an EMBL/GenBank/DDBJ whole genome shotgun (WGS) entry which is preliminary data.</text>
</comment>
<dbReference type="RefSeq" id="WP_268679788.1">
    <property type="nucleotide sequence ID" value="NZ_JAPQMW010000023.1"/>
</dbReference>
<evidence type="ECO:0000256" key="1">
    <source>
        <dbReference type="SAM" id="Phobius"/>
    </source>
</evidence>
<evidence type="ECO:0000313" key="3">
    <source>
        <dbReference type="Proteomes" id="UP001607125"/>
    </source>
</evidence>
<dbReference type="GO" id="GO:0016874">
    <property type="term" value="F:ligase activity"/>
    <property type="evidence" value="ECO:0007669"/>
    <property type="project" value="UniProtKB-KW"/>
</dbReference>
<feature type="transmembrane region" description="Helical" evidence="1">
    <location>
        <begin position="32"/>
        <end position="56"/>
    </location>
</feature>
<keyword evidence="3" id="KW-1185">Reference proteome</keyword>
<sequence>MLDSLVYIQKYLYLLLPAAFLVTAYTKPKAIWWSLTAFLLSILVCIFIDLYLFAFVYDFFSEQTVRLWGRIGYSRWPVVLTTGITILLVYILSSRQLPKTVFALAFVALSVIAAVLAGSKGGIVSIAIILFGFSIVIIKSSWKYIFVILLLTFSVFQMDTFQREVVDRGFSAESIQGESIQARIVMIRTAWELSKVNASEDKQYLLFGGGLDKPEIAFENTLSSLPKELRESLKFGGNNWGFTDLHNSYLDQIFKNGLVFSLLYAALLMILIIQGYRAAKVSNGKFQYSSFMFVVTIFSYIMFNSFYSNFADYAVYSQFYFLSFVLTLPILLASSNKSSVQ</sequence>
<feature type="transmembrane region" description="Helical" evidence="1">
    <location>
        <begin position="6"/>
        <end position="25"/>
    </location>
</feature>
<proteinExistence type="predicted"/>
<evidence type="ECO:0000313" key="2">
    <source>
        <dbReference type="EMBL" id="MFH0259643.1"/>
    </source>
</evidence>
<dbReference type="PANTHER" id="PTHR37422">
    <property type="entry name" value="TEICHURONIC ACID BIOSYNTHESIS PROTEIN TUAE"/>
    <property type="match status" value="1"/>
</dbReference>
<reference evidence="2 3" key="1">
    <citation type="submission" date="2024-10" db="EMBL/GenBank/DDBJ databases">
        <authorList>
            <person name="Yibar A."/>
            <person name="Saticioglu I.B."/>
            <person name="Duman M."/>
            <person name="Ajmi N."/>
            <person name="Gurler F."/>
            <person name="Ay H."/>
            <person name="Onuk E."/>
            <person name="Guler S."/>
            <person name="Romalde J.L."/>
        </authorList>
    </citation>
    <scope>NUCLEOTIDE SEQUENCE [LARGE SCALE GENOMIC DNA]</scope>
    <source>
        <strain evidence="2 3">1-TCBS-B</strain>
    </source>
</reference>
<gene>
    <name evidence="2" type="ORF">ACGRH2_04175</name>
</gene>
<keyword evidence="1" id="KW-1133">Transmembrane helix</keyword>
<feature type="transmembrane region" description="Helical" evidence="1">
    <location>
        <begin position="76"/>
        <end position="93"/>
    </location>
</feature>